<feature type="region of interest" description="Disordered" evidence="1">
    <location>
        <begin position="573"/>
        <end position="714"/>
    </location>
</feature>
<dbReference type="SUPFAM" id="SSF50998">
    <property type="entry name" value="Quinoprotein alcohol dehydrogenase-like"/>
    <property type="match status" value="1"/>
</dbReference>
<name>A0A328VJC6_9CHLR</name>
<proteinExistence type="predicted"/>
<gene>
    <name evidence="2" type="ORF">A4R35_18715</name>
</gene>
<dbReference type="EMBL" id="MCIF01000002">
    <property type="protein sequence ID" value="RAQ97577.1"/>
    <property type="molecule type" value="Genomic_DNA"/>
</dbReference>
<dbReference type="Gene3D" id="2.130.10.10">
    <property type="entry name" value="YVTN repeat-like/Quinoprotein amine dehydrogenase"/>
    <property type="match status" value="1"/>
</dbReference>
<reference evidence="2 3" key="1">
    <citation type="submission" date="2016-08" db="EMBL/GenBank/DDBJ databases">
        <title>Analysis of Carbohydrate Active Enzymes in Thermogemmatispora T81 Reveals Carbohydrate Degradation Ability.</title>
        <authorList>
            <person name="Tomazini A."/>
            <person name="Lal S."/>
            <person name="Stott M."/>
            <person name="Henrissat B."/>
            <person name="Polikarpov I."/>
            <person name="Sparling R."/>
            <person name="Levin D.B."/>
        </authorList>
    </citation>
    <scope>NUCLEOTIDE SEQUENCE [LARGE SCALE GENOMIC DNA]</scope>
    <source>
        <strain evidence="2 3">T81</strain>
    </source>
</reference>
<feature type="compositionally biased region" description="Pro residues" evidence="1">
    <location>
        <begin position="584"/>
        <end position="615"/>
    </location>
</feature>
<dbReference type="AlphaFoldDB" id="A0A328VJC6"/>
<comment type="caution">
    <text evidence="2">The sequence shown here is derived from an EMBL/GenBank/DDBJ whole genome shotgun (WGS) entry which is preliminary data.</text>
</comment>
<evidence type="ECO:0000313" key="3">
    <source>
        <dbReference type="Proteomes" id="UP000248706"/>
    </source>
</evidence>
<dbReference type="Proteomes" id="UP000248706">
    <property type="component" value="Unassembled WGS sequence"/>
</dbReference>
<protein>
    <recommendedName>
        <fullName evidence="4">Pyrrolo-quinoline quinone</fullName>
    </recommendedName>
</protein>
<organism evidence="2 3">
    <name type="scientific">Thermogemmatispora tikiterensis</name>
    <dbReference type="NCBI Taxonomy" id="1825093"/>
    <lineage>
        <taxon>Bacteria</taxon>
        <taxon>Bacillati</taxon>
        <taxon>Chloroflexota</taxon>
        <taxon>Ktedonobacteria</taxon>
        <taxon>Thermogemmatisporales</taxon>
        <taxon>Thermogemmatisporaceae</taxon>
        <taxon>Thermogemmatispora</taxon>
    </lineage>
</organism>
<dbReference type="InterPro" id="IPR011047">
    <property type="entry name" value="Quinoprotein_ADH-like_sf"/>
</dbReference>
<dbReference type="InterPro" id="IPR015943">
    <property type="entry name" value="WD40/YVTN_repeat-like_dom_sf"/>
</dbReference>
<dbReference type="OrthoDB" id="581621at2"/>
<feature type="compositionally biased region" description="Low complexity" evidence="1">
    <location>
        <begin position="674"/>
        <end position="688"/>
    </location>
</feature>
<feature type="compositionally biased region" description="Low complexity" evidence="1">
    <location>
        <begin position="632"/>
        <end position="656"/>
    </location>
</feature>
<accession>A0A328VJC6</accession>
<evidence type="ECO:0000256" key="1">
    <source>
        <dbReference type="SAM" id="MobiDB-lite"/>
    </source>
</evidence>
<evidence type="ECO:0000313" key="2">
    <source>
        <dbReference type="EMBL" id="RAQ97577.1"/>
    </source>
</evidence>
<feature type="compositionally biased region" description="Polar residues" evidence="1">
    <location>
        <begin position="705"/>
        <end position="714"/>
    </location>
</feature>
<keyword evidence="3" id="KW-1185">Reference proteome</keyword>
<dbReference type="RefSeq" id="WP_112432067.1">
    <property type="nucleotide sequence ID" value="NZ_MCIF01000002.1"/>
</dbReference>
<evidence type="ECO:0008006" key="4">
    <source>
        <dbReference type="Google" id="ProtNLM"/>
    </source>
</evidence>
<sequence>MINLSRLLPRVAAALPLLLLGGLLFSSWLPGGTGRALAWKPSSDQQAAGRGSQPAAYAAPASGTAVLTFKYNNRHSGHNPAEVLLTTSNVNVSTFGKRLTLAVDGQVYAQPLYVPSLPIQGRVRNVVFVATEHDSVYAFDADATRPERALLWRTSFLGRGVQVPTNHDVACNDLVPEIGITGTPVIDAATRTLYVVAFTKESGRLLYRLHALDITTGQERKGSPVTIQASVRGTGAGSRRGLLTFDPRFQRQRAALVLANGRIYIAWGSFCDNMPYHGWIMSYQYNGSAFRQMAVFNDTPDGARAGIWGSGGALTADEQGFLYFTSGNGSFNLHLNGRNAGDSVGKLSPDLRLVDYFTPFNERCLDDADADLGSAAPLLLPTVGELIASGKEGRIYVLARNHLGRYHTIPDACNHQARNDVDQIVQEFPPTTIGGLFSTPAYWNGPDGDYVYFASVNRPVVAYRLINGRLSSQPLSATPEELPFPGANVVVTSSGNQAGTGILWLVDPRGVLRAYDASNLARELYSSDQSPERDALPGYVKFSVPTVADGRVFVPSGKALVIYGLLPTVHLSPFPGQTQGSPQQPEPHPVQPLRLPHPGPQTQPGPQNRPGPQSEPGPDQRPASDLRAGPRSLSALPASGSGAAAAMPVPTAAARPSPAPGVGQSEQAPRESARSGSSASGPAQAGPRTTPAYNNVGVSNDERPTTANFDQGGNSYSAQALQRAGVNPGDHVFAGGFVFVWPNALSGEPDNYVAAGQTLPVEHQPRAKLLGLLGAADHGLARGQLLITFTDGTTQTVPIAFSDWTLDGGGSRPLPGSPQAVSMPYFNSPNGPVQMKCYLFYVSIALPQGKTVKSVTLPAAVSGGRMHVFAVALQ</sequence>